<reference evidence="2" key="1">
    <citation type="submission" date="2012-07" db="EMBL/GenBank/DDBJ databases">
        <title>Genome of the Chinese tree shrew, a rising model animal genetically related to primates.</title>
        <authorList>
            <person name="Zhang G."/>
            <person name="Fan Y."/>
            <person name="Yao Y."/>
            <person name="Huang Z."/>
        </authorList>
    </citation>
    <scope>NUCLEOTIDE SEQUENCE [LARGE SCALE GENOMIC DNA]</scope>
</reference>
<gene>
    <name evidence="1" type="ORF">TREES_T100003200</name>
</gene>
<name>L9KEX2_TUPCH</name>
<dbReference type="AlphaFoldDB" id="L9KEX2"/>
<organism evidence="1 2">
    <name type="scientific">Tupaia chinensis</name>
    <name type="common">Chinese tree shrew</name>
    <name type="synonym">Tupaia belangeri chinensis</name>
    <dbReference type="NCBI Taxonomy" id="246437"/>
    <lineage>
        <taxon>Eukaryota</taxon>
        <taxon>Metazoa</taxon>
        <taxon>Chordata</taxon>
        <taxon>Craniata</taxon>
        <taxon>Vertebrata</taxon>
        <taxon>Euteleostomi</taxon>
        <taxon>Mammalia</taxon>
        <taxon>Eutheria</taxon>
        <taxon>Euarchontoglires</taxon>
        <taxon>Scandentia</taxon>
        <taxon>Tupaiidae</taxon>
        <taxon>Tupaia</taxon>
    </lineage>
</organism>
<reference evidence="2" key="2">
    <citation type="journal article" date="2013" name="Nat. Commun.">
        <title>Genome of the Chinese tree shrew.</title>
        <authorList>
            <person name="Fan Y."/>
            <person name="Huang Z.Y."/>
            <person name="Cao C.C."/>
            <person name="Chen C.S."/>
            <person name="Chen Y.X."/>
            <person name="Fan D.D."/>
            <person name="He J."/>
            <person name="Hou H.L."/>
            <person name="Hu L."/>
            <person name="Hu X.T."/>
            <person name="Jiang X.T."/>
            <person name="Lai R."/>
            <person name="Lang Y.S."/>
            <person name="Liang B."/>
            <person name="Liao S.G."/>
            <person name="Mu D."/>
            <person name="Ma Y.Y."/>
            <person name="Niu Y.Y."/>
            <person name="Sun X.Q."/>
            <person name="Xia J.Q."/>
            <person name="Xiao J."/>
            <person name="Xiong Z.Q."/>
            <person name="Xu L."/>
            <person name="Yang L."/>
            <person name="Zhang Y."/>
            <person name="Zhao W."/>
            <person name="Zhao X.D."/>
            <person name="Zheng Y.T."/>
            <person name="Zhou J.M."/>
            <person name="Zhu Y.B."/>
            <person name="Zhang G.J."/>
            <person name="Wang J."/>
            <person name="Yao Y.G."/>
        </authorList>
    </citation>
    <scope>NUCLEOTIDE SEQUENCE [LARGE SCALE GENOMIC DNA]</scope>
</reference>
<evidence type="ECO:0000313" key="2">
    <source>
        <dbReference type="Proteomes" id="UP000011518"/>
    </source>
</evidence>
<evidence type="ECO:0000313" key="1">
    <source>
        <dbReference type="EMBL" id="ELW61420.1"/>
    </source>
</evidence>
<accession>L9KEX2</accession>
<dbReference type="InParanoid" id="L9KEX2"/>
<proteinExistence type="predicted"/>
<dbReference type="Proteomes" id="UP000011518">
    <property type="component" value="Unassembled WGS sequence"/>
</dbReference>
<sequence>MTPEPYLLTMEASIVNGGRVSYNEFRKLQYNGIYAKSVQVLSENKTIEISLNRLVSLPIPLPTLCKSKFSPGGGAHMDTACTHYRMMN</sequence>
<keyword evidence="2" id="KW-1185">Reference proteome</keyword>
<dbReference type="EMBL" id="KB320878">
    <property type="protein sequence ID" value="ELW61420.1"/>
    <property type="molecule type" value="Genomic_DNA"/>
</dbReference>
<protein>
    <submittedName>
        <fullName evidence="1">Uncharacterized protein</fullName>
    </submittedName>
</protein>